<comment type="subcellular location">
    <subcellularLocation>
        <location evidence="1">Secreted</location>
    </subcellularLocation>
</comment>
<evidence type="ECO:0000256" key="2">
    <source>
        <dbReference type="ARBA" id="ARBA00022525"/>
    </source>
</evidence>
<protein>
    <recommendedName>
        <fullName evidence="6">WxxW domain-containing protein</fullName>
    </recommendedName>
</protein>
<dbReference type="AlphaFoldDB" id="A0AAE0Q8F2"/>
<organism evidence="7 8">
    <name type="scientific">Hemibagrus guttatus</name>
    <dbReference type="NCBI Taxonomy" id="175788"/>
    <lineage>
        <taxon>Eukaryota</taxon>
        <taxon>Metazoa</taxon>
        <taxon>Chordata</taxon>
        <taxon>Craniata</taxon>
        <taxon>Vertebrata</taxon>
        <taxon>Euteleostomi</taxon>
        <taxon>Actinopterygii</taxon>
        <taxon>Neopterygii</taxon>
        <taxon>Teleostei</taxon>
        <taxon>Ostariophysi</taxon>
        <taxon>Siluriformes</taxon>
        <taxon>Bagridae</taxon>
        <taxon>Hemibagrus</taxon>
    </lineage>
</organism>
<dbReference type="InterPro" id="IPR039675">
    <property type="entry name" value="CILP1/CILP2"/>
</dbReference>
<keyword evidence="8" id="KW-1185">Reference proteome</keyword>
<evidence type="ECO:0000313" key="8">
    <source>
        <dbReference type="Proteomes" id="UP001274896"/>
    </source>
</evidence>
<accession>A0AAE0Q8F2</accession>
<name>A0AAE0Q8F2_9TELE</name>
<evidence type="ECO:0000256" key="5">
    <source>
        <dbReference type="SAM" id="MobiDB-lite"/>
    </source>
</evidence>
<evidence type="ECO:0000256" key="4">
    <source>
        <dbReference type="ARBA" id="ARBA00023180"/>
    </source>
</evidence>
<evidence type="ECO:0000256" key="1">
    <source>
        <dbReference type="ARBA" id="ARBA00004613"/>
    </source>
</evidence>
<keyword evidence="2" id="KW-0964">Secreted</keyword>
<dbReference type="Pfam" id="PF13330">
    <property type="entry name" value="Mucin2_WxxW"/>
    <property type="match status" value="2"/>
</dbReference>
<gene>
    <name evidence="7" type="ORF">QTP70_012836</name>
</gene>
<comment type="caution">
    <text evidence="7">The sequence shown here is derived from an EMBL/GenBank/DDBJ whole genome shotgun (WGS) entry which is preliminary data.</text>
</comment>
<proteinExistence type="predicted"/>
<dbReference type="EMBL" id="JAUCMX010000020">
    <property type="protein sequence ID" value="KAK3515248.1"/>
    <property type="molecule type" value="Genomic_DNA"/>
</dbReference>
<sequence length="267" mass="30242">MVTSPRRLVSEIQFFTRWFNRDNPGGFGDHETLDRLRVEYPGEICSNPISIEAQTVSGVPAWQTGQVFVYYNMVHGFACVNHQQVNRTCLNYKMLCVILFASGALAAIEERRIEAVEVPPCPRLCYTQWFDRDDPSGYGDYETLLNLRAENPGKICDHPYSIQAQTLTGVFPTGQVFAYYDTVNGFACVNAQQKKPQRCLDYKRDIVSPACPWSSPGSLPGGACPEYLPRETSRRHRKEIPEPPQLSPFNVEEQQLYSELLPGDRPP</sequence>
<reference evidence="7" key="1">
    <citation type="submission" date="2023-06" db="EMBL/GenBank/DDBJ databases">
        <title>Male Hemibagrus guttatus genome.</title>
        <authorList>
            <person name="Bian C."/>
        </authorList>
    </citation>
    <scope>NUCLEOTIDE SEQUENCE</scope>
    <source>
        <strain evidence="7">Male_cb2023</strain>
        <tissue evidence="7">Muscle</tissue>
    </source>
</reference>
<keyword evidence="4" id="KW-0325">Glycoprotein</keyword>
<keyword evidence="3" id="KW-0732">Signal</keyword>
<feature type="region of interest" description="Disordered" evidence="5">
    <location>
        <begin position="220"/>
        <end position="267"/>
    </location>
</feature>
<feature type="domain" description="WxxW" evidence="6">
    <location>
        <begin position="16"/>
        <end position="94"/>
    </location>
</feature>
<evidence type="ECO:0000256" key="3">
    <source>
        <dbReference type="ARBA" id="ARBA00022729"/>
    </source>
</evidence>
<dbReference type="Proteomes" id="UP001274896">
    <property type="component" value="Unassembled WGS sequence"/>
</dbReference>
<feature type="domain" description="WxxW" evidence="6">
    <location>
        <begin position="127"/>
        <end position="203"/>
    </location>
</feature>
<dbReference type="InterPro" id="IPR025155">
    <property type="entry name" value="WxxW_domain"/>
</dbReference>
<evidence type="ECO:0000313" key="7">
    <source>
        <dbReference type="EMBL" id="KAK3515248.1"/>
    </source>
</evidence>
<evidence type="ECO:0000259" key="6">
    <source>
        <dbReference type="Pfam" id="PF13330"/>
    </source>
</evidence>
<dbReference type="PANTHER" id="PTHR15031">
    <property type="entry name" value="CARTILAGE INTERMEDIATE LAYER PROTEIN CLIP"/>
    <property type="match status" value="1"/>
</dbReference>
<dbReference type="GO" id="GO:0005576">
    <property type="term" value="C:extracellular region"/>
    <property type="evidence" value="ECO:0007669"/>
    <property type="project" value="UniProtKB-SubCell"/>
</dbReference>